<feature type="binding site" evidence="13">
    <location>
        <position position="339"/>
    </location>
    <ligand>
        <name>S-adenosyl-L-methionine</name>
        <dbReference type="ChEBI" id="CHEBI:59789"/>
    </ligand>
</feature>
<dbReference type="PROSITE" id="PS51686">
    <property type="entry name" value="SAM_MT_RSMB_NOP"/>
    <property type="match status" value="1"/>
</dbReference>
<dbReference type="EMBL" id="FOIM01000001">
    <property type="protein sequence ID" value="SES97583.1"/>
    <property type="molecule type" value="Genomic_DNA"/>
</dbReference>
<dbReference type="Gene3D" id="3.40.50.150">
    <property type="entry name" value="Vaccinia Virus protein VP39"/>
    <property type="match status" value="1"/>
</dbReference>
<organism evidence="15 16">
    <name type="scientific">Enterocloster lavalensis</name>
    <dbReference type="NCBI Taxonomy" id="460384"/>
    <lineage>
        <taxon>Bacteria</taxon>
        <taxon>Bacillati</taxon>
        <taxon>Bacillota</taxon>
        <taxon>Clostridia</taxon>
        <taxon>Lachnospirales</taxon>
        <taxon>Lachnospiraceae</taxon>
        <taxon>Enterocloster</taxon>
    </lineage>
</organism>
<dbReference type="PANTHER" id="PTHR22807">
    <property type="entry name" value="NOP2 YEAST -RELATED NOL1/NOP2/FMU SUN DOMAIN-CONTAINING"/>
    <property type="match status" value="1"/>
</dbReference>
<evidence type="ECO:0000256" key="3">
    <source>
        <dbReference type="ARBA" id="ARBA00012140"/>
    </source>
</evidence>
<evidence type="ECO:0000259" key="14">
    <source>
        <dbReference type="PROSITE" id="PS51686"/>
    </source>
</evidence>
<dbReference type="InterPro" id="IPR029063">
    <property type="entry name" value="SAM-dependent_MTases_sf"/>
</dbReference>
<dbReference type="GO" id="GO:0006355">
    <property type="term" value="P:regulation of DNA-templated transcription"/>
    <property type="evidence" value="ECO:0007669"/>
    <property type="project" value="InterPro"/>
</dbReference>
<dbReference type="Pfam" id="PF01189">
    <property type="entry name" value="Methyltr_RsmB-F"/>
    <property type="match status" value="1"/>
</dbReference>
<evidence type="ECO:0000256" key="13">
    <source>
        <dbReference type="PROSITE-ProRule" id="PRU01023"/>
    </source>
</evidence>
<dbReference type="PRINTS" id="PR02008">
    <property type="entry name" value="RCMTFAMILY"/>
</dbReference>
<dbReference type="EC" id="2.1.1.176" evidence="3"/>
<dbReference type="PANTHER" id="PTHR22807:SF53">
    <property type="entry name" value="RIBOSOMAL RNA SMALL SUBUNIT METHYLTRANSFERASE B-RELATED"/>
    <property type="match status" value="1"/>
</dbReference>
<evidence type="ECO:0000256" key="5">
    <source>
        <dbReference type="ARBA" id="ARBA00022552"/>
    </source>
</evidence>
<dbReference type="Proteomes" id="UP000198508">
    <property type="component" value="Unassembled WGS sequence"/>
</dbReference>
<protein>
    <recommendedName>
        <fullName evidence="3">16S rRNA (cytosine(967)-C(5))-methyltransferase</fullName>
        <ecNumber evidence="3">2.1.1.176</ecNumber>
    </recommendedName>
    <alternativeName>
        <fullName evidence="10">16S rRNA m5C967 methyltransferase</fullName>
    </alternativeName>
    <alternativeName>
        <fullName evidence="11">rRNA (cytosine-C(5)-)-methyltransferase RsmB</fullName>
    </alternativeName>
</protein>
<feature type="domain" description="SAM-dependent MTase RsmB/NOP-type" evidence="14">
    <location>
        <begin position="171"/>
        <end position="455"/>
    </location>
</feature>
<dbReference type="Pfam" id="PF01029">
    <property type="entry name" value="NusB"/>
    <property type="match status" value="1"/>
</dbReference>
<comment type="function">
    <text evidence="1">Specifically methylates the cytosine at position 967 (m5C967) of 16S rRNA.</text>
</comment>
<dbReference type="AlphaFoldDB" id="A0A1I0AUF9"/>
<evidence type="ECO:0000256" key="10">
    <source>
        <dbReference type="ARBA" id="ARBA00030399"/>
    </source>
</evidence>
<evidence type="ECO:0000256" key="4">
    <source>
        <dbReference type="ARBA" id="ARBA00022490"/>
    </source>
</evidence>
<dbReference type="InterPro" id="IPR023267">
    <property type="entry name" value="RCMT"/>
</dbReference>
<name>A0A1I0AUF9_9FIRM</name>
<comment type="catalytic activity">
    <reaction evidence="12">
        <text>cytidine(967) in 16S rRNA + S-adenosyl-L-methionine = 5-methylcytidine(967) in 16S rRNA + S-adenosyl-L-homocysteine + H(+)</text>
        <dbReference type="Rhea" id="RHEA:42748"/>
        <dbReference type="Rhea" id="RHEA-COMP:10219"/>
        <dbReference type="Rhea" id="RHEA-COMP:10220"/>
        <dbReference type="ChEBI" id="CHEBI:15378"/>
        <dbReference type="ChEBI" id="CHEBI:57856"/>
        <dbReference type="ChEBI" id="CHEBI:59789"/>
        <dbReference type="ChEBI" id="CHEBI:74483"/>
        <dbReference type="ChEBI" id="CHEBI:82748"/>
        <dbReference type="EC" id="2.1.1.176"/>
    </reaction>
</comment>
<gene>
    <name evidence="15" type="ORF">SAMN05216313_101190</name>
</gene>
<evidence type="ECO:0000256" key="2">
    <source>
        <dbReference type="ARBA" id="ARBA00004496"/>
    </source>
</evidence>
<dbReference type="InterPro" id="IPR006027">
    <property type="entry name" value="NusB_RsmB_TIM44"/>
</dbReference>
<evidence type="ECO:0000313" key="16">
    <source>
        <dbReference type="Proteomes" id="UP000198508"/>
    </source>
</evidence>
<dbReference type="InterPro" id="IPR004573">
    <property type="entry name" value="rRNA_ssu_MeTfrase_B"/>
</dbReference>
<evidence type="ECO:0000256" key="7">
    <source>
        <dbReference type="ARBA" id="ARBA00022679"/>
    </source>
</evidence>
<evidence type="ECO:0000313" key="15">
    <source>
        <dbReference type="EMBL" id="SES97583.1"/>
    </source>
</evidence>
<keyword evidence="8 13" id="KW-0949">S-adenosyl-L-methionine</keyword>
<keyword evidence="5" id="KW-0698">rRNA processing</keyword>
<dbReference type="InterPro" id="IPR035926">
    <property type="entry name" value="NusB-like_sf"/>
</dbReference>
<keyword evidence="9 13" id="KW-0694">RNA-binding</keyword>
<dbReference type="NCBIfam" id="NF011494">
    <property type="entry name" value="PRK14902.1"/>
    <property type="match status" value="1"/>
</dbReference>
<evidence type="ECO:0000256" key="12">
    <source>
        <dbReference type="ARBA" id="ARBA00047283"/>
    </source>
</evidence>
<keyword evidence="4" id="KW-0963">Cytoplasm</keyword>
<evidence type="ECO:0000256" key="9">
    <source>
        <dbReference type="ARBA" id="ARBA00022884"/>
    </source>
</evidence>
<dbReference type="InterPro" id="IPR001678">
    <property type="entry name" value="MeTrfase_RsmB-F_NOP2_dom"/>
</dbReference>
<keyword evidence="7 13" id="KW-0808">Transferase</keyword>
<evidence type="ECO:0000256" key="8">
    <source>
        <dbReference type="ARBA" id="ARBA00022691"/>
    </source>
</evidence>
<dbReference type="InterPro" id="IPR049560">
    <property type="entry name" value="MeTrfase_RsmB-F_NOP2_cat"/>
</dbReference>
<dbReference type="Gene3D" id="1.10.940.10">
    <property type="entry name" value="NusB-like"/>
    <property type="match status" value="1"/>
</dbReference>
<comment type="similarity">
    <text evidence="13">Belongs to the class I-like SAM-binding methyltransferase superfamily. RsmB/NOP family.</text>
</comment>
<keyword evidence="16" id="KW-1185">Reference proteome</keyword>
<dbReference type="SUPFAM" id="SSF48013">
    <property type="entry name" value="NusB-like"/>
    <property type="match status" value="1"/>
</dbReference>
<dbReference type="RefSeq" id="WP_092360447.1">
    <property type="nucleotide sequence ID" value="NZ_FOIM01000001.1"/>
</dbReference>
<accession>A0A1I0AUF9</accession>
<dbReference type="CDD" id="cd02440">
    <property type="entry name" value="AdoMet_MTases"/>
    <property type="match status" value="1"/>
</dbReference>
<feature type="binding site" evidence="13">
    <location>
        <begin position="270"/>
        <end position="276"/>
    </location>
    <ligand>
        <name>S-adenosyl-L-methionine</name>
        <dbReference type="ChEBI" id="CHEBI:59789"/>
    </ligand>
</feature>
<sequence length="457" mass="51672">MAKRTDRGLENREIVLDILMEVLERGSFVHVVLNQALDKYQYLDKADRAFITRLTEGTLEYLIQIDAIINQYSKTKTQKMKPVIRNLLRLSVYQILHMDRVPDSAVCNEAVKLAAKRRFEGLKGFVNGVLRTIAREKGTIAFSEPWLKLSLPQWMYEMWERQYGAETAQAMGRAFLKDKKTTVRCNLQALSRELPGISAEEAWERTAESLREQGAEASPLGDGLFDLSGYDRLEELSAFARGWIQVQDASSAMVGRLAAPKRGDYVIDVCAAPGGKSLHIADLLDGTGMVEARDLTFQKAELIEENIRRCGFENIRAVVMDALWEDEDSVEKADILIADLPCSGLGILGKKPDIKQNMTPEKMKELADLQRQILSVVWRYVKPGGRLIYSTCTVDSMENEENARWFAGNFPFEPVDLRPALEPRFPAESLKEGWIQFLPGIHPMDGFFISVFTRKNG</sequence>
<dbReference type="Gene3D" id="3.30.70.1170">
    <property type="entry name" value="Sun protein, domain 3"/>
    <property type="match status" value="1"/>
</dbReference>
<keyword evidence="6 13" id="KW-0489">Methyltransferase</keyword>
<dbReference type="GeneID" id="93278572"/>
<evidence type="ECO:0000256" key="1">
    <source>
        <dbReference type="ARBA" id="ARBA00002724"/>
    </source>
</evidence>
<dbReference type="GO" id="GO:0003723">
    <property type="term" value="F:RNA binding"/>
    <property type="evidence" value="ECO:0007669"/>
    <property type="project" value="UniProtKB-UniRule"/>
</dbReference>
<feature type="binding site" evidence="13">
    <location>
        <position position="321"/>
    </location>
    <ligand>
        <name>S-adenosyl-L-methionine</name>
        <dbReference type="ChEBI" id="CHEBI:59789"/>
    </ligand>
</feature>
<dbReference type="GO" id="GO:0005737">
    <property type="term" value="C:cytoplasm"/>
    <property type="evidence" value="ECO:0007669"/>
    <property type="project" value="UniProtKB-SubCell"/>
</dbReference>
<proteinExistence type="inferred from homology"/>
<reference evidence="16" key="1">
    <citation type="submission" date="2016-10" db="EMBL/GenBank/DDBJ databases">
        <authorList>
            <person name="Varghese N."/>
            <person name="Submissions S."/>
        </authorList>
    </citation>
    <scope>NUCLEOTIDE SEQUENCE [LARGE SCALE GENOMIC DNA]</scope>
    <source>
        <strain evidence="16">NLAE-zl-G277</strain>
    </source>
</reference>
<feature type="binding site" evidence="13">
    <location>
        <position position="294"/>
    </location>
    <ligand>
        <name>S-adenosyl-L-methionine</name>
        <dbReference type="ChEBI" id="CHEBI:59789"/>
    </ligand>
</feature>
<evidence type="ECO:0000256" key="11">
    <source>
        <dbReference type="ARBA" id="ARBA00031088"/>
    </source>
</evidence>
<evidence type="ECO:0000256" key="6">
    <source>
        <dbReference type="ARBA" id="ARBA00022603"/>
    </source>
</evidence>
<comment type="subcellular location">
    <subcellularLocation>
        <location evidence="2">Cytoplasm</location>
    </subcellularLocation>
</comment>
<dbReference type="GO" id="GO:0008649">
    <property type="term" value="F:rRNA methyltransferase activity"/>
    <property type="evidence" value="ECO:0007669"/>
    <property type="project" value="InterPro"/>
</dbReference>
<dbReference type="SUPFAM" id="SSF53335">
    <property type="entry name" value="S-adenosyl-L-methionine-dependent methyltransferases"/>
    <property type="match status" value="1"/>
</dbReference>
<feature type="active site" description="Nucleophile" evidence="13">
    <location>
        <position position="392"/>
    </location>
</feature>
<dbReference type="STRING" id="460384.SAMN05216313_101190"/>
<dbReference type="NCBIfam" id="TIGR00563">
    <property type="entry name" value="rsmB"/>
    <property type="match status" value="1"/>
</dbReference>